<accession>A0A285LUE5</accession>
<sequence length="182" mass="19470">MRRREGTAGMSNASVEVLLDDFENKDKWELAGDGAGRTHLTTFAEGAPSKTPGVYADGVAGEDHRALVLLVKSAENDLEVELVAKPGQSFSIAGRLAVVNLWVRSPHASIRVSARLGGEQGERELVLGDITAGPDWQHLGHEPADAIADADLLALKIRLTDVVKREGEVMVLLDDLTARTAV</sequence>
<evidence type="ECO:0000313" key="1">
    <source>
        <dbReference type="EMBL" id="SNY88528.1"/>
    </source>
</evidence>
<protein>
    <submittedName>
        <fullName evidence="1">Uncharacterized protein</fullName>
    </submittedName>
</protein>
<keyword evidence="2" id="KW-1185">Reference proteome</keyword>
<organism evidence="1 2">
    <name type="scientific">Nocardia amikacinitolerans</name>
    <dbReference type="NCBI Taxonomy" id="756689"/>
    <lineage>
        <taxon>Bacteria</taxon>
        <taxon>Bacillati</taxon>
        <taxon>Actinomycetota</taxon>
        <taxon>Actinomycetes</taxon>
        <taxon>Mycobacteriales</taxon>
        <taxon>Nocardiaceae</taxon>
        <taxon>Nocardia</taxon>
    </lineage>
</organism>
<gene>
    <name evidence="1" type="ORF">SAMN04244553_5507</name>
</gene>
<dbReference type="Proteomes" id="UP000219565">
    <property type="component" value="Unassembled WGS sequence"/>
</dbReference>
<name>A0A285LUE5_9NOCA</name>
<dbReference type="EMBL" id="OBEG01000006">
    <property type="protein sequence ID" value="SNY88528.1"/>
    <property type="molecule type" value="Genomic_DNA"/>
</dbReference>
<dbReference type="STRING" id="1379680.GCA_001612615_01747"/>
<evidence type="ECO:0000313" key="2">
    <source>
        <dbReference type="Proteomes" id="UP000219565"/>
    </source>
</evidence>
<reference evidence="1 2" key="1">
    <citation type="submission" date="2017-09" db="EMBL/GenBank/DDBJ databases">
        <authorList>
            <person name="Ehlers B."/>
            <person name="Leendertz F.H."/>
        </authorList>
    </citation>
    <scope>NUCLEOTIDE SEQUENCE [LARGE SCALE GENOMIC DNA]</scope>
    <source>
        <strain evidence="1 2">DSM 45537</strain>
    </source>
</reference>
<proteinExistence type="predicted"/>
<dbReference type="AlphaFoldDB" id="A0A285LUE5"/>